<reference evidence="14" key="1">
    <citation type="submission" date="2015-06" db="UniProtKB">
        <authorList>
            <consortium name="EnsemblPlants"/>
        </authorList>
    </citation>
    <scope>IDENTIFICATION</scope>
</reference>
<evidence type="ECO:0000256" key="8">
    <source>
        <dbReference type="ARBA" id="ARBA00022777"/>
    </source>
</evidence>
<evidence type="ECO:0000256" key="1">
    <source>
        <dbReference type="ARBA" id="ARBA00004162"/>
    </source>
</evidence>
<dbReference type="InterPro" id="IPR036388">
    <property type="entry name" value="WH-like_DNA-bd_sf"/>
</dbReference>
<dbReference type="GO" id="GO:0051707">
    <property type="term" value="P:response to other organism"/>
    <property type="evidence" value="ECO:0007669"/>
    <property type="project" value="UniProtKB-ARBA"/>
</dbReference>
<dbReference type="InterPro" id="IPR056789">
    <property type="entry name" value="LRR_R13L1-DRL21"/>
</dbReference>
<dbReference type="GO" id="GO:0004672">
    <property type="term" value="F:protein kinase activity"/>
    <property type="evidence" value="ECO:0007669"/>
    <property type="project" value="InterPro"/>
</dbReference>
<evidence type="ECO:0000256" key="10">
    <source>
        <dbReference type="ARBA" id="ARBA00022840"/>
    </source>
</evidence>
<protein>
    <submittedName>
        <fullName evidence="14">Putative disease resistance protein RGA4</fullName>
    </submittedName>
</protein>
<evidence type="ECO:0000313" key="14">
    <source>
        <dbReference type="EnsemblPlants" id="EMT11274"/>
    </source>
</evidence>
<dbReference type="Gene3D" id="3.30.200.20">
    <property type="entry name" value="Phosphorylase Kinase, domain 1"/>
    <property type="match status" value="1"/>
</dbReference>
<comment type="similarity">
    <text evidence="2">Belongs to the disease resistance NB-LRR family.</text>
</comment>
<name>M8BWU5_AEGTA</name>
<keyword evidence="7" id="KW-0547">Nucleotide-binding</keyword>
<dbReference type="SMART" id="SM00220">
    <property type="entry name" value="S_TKc"/>
    <property type="match status" value="1"/>
</dbReference>
<evidence type="ECO:0000256" key="9">
    <source>
        <dbReference type="ARBA" id="ARBA00022821"/>
    </source>
</evidence>
<dbReference type="InterPro" id="IPR002182">
    <property type="entry name" value="NB-ARC"/>
</dbReference>
<dbReference type="Gene3D" id="3.80.10.10">
    <property type="entry name" value="Ribonuclease Inhibitor"/>
    <property type="match status" value="2"/>
</dbReference>
<dbReference type="Pfam" id="PF00931">
    <property type="entry name" value="NB-ARC"/>
    <property type="match status" value="1"/>
</dbReference>
<keyword evidence="4" id="KW-0808">Transferase</keyword>
<dbReference type="InterPro" id="IPR041118">
    <property type="entry name" value="Rx_N"/>
</dbReference>
<accession>M8BWU5</accession>
<dbReference type="EnsemblPlants" id="EMT11274">
    <property type="protein sequence ID" value="EMT11274"/>
    <property type="gene ID" value="F775_00089"/>
</dbReference>
<dbReference type="PANTHER" id="PTHR45707">
    <property type="entry name" value="C2 CALCIUM/LIPID-BINDING PLANT PHOSPHORIBOSYLTRANSFERASE FAMILY PROTEIN"/>
    <property type="match status" value="1"/>
</dbReference>
<evidence type="ECO:0000256" key="3">
    <source>
        <dbReference type="ARBA" id="ARBA00022614"/>
    </source>
</evidence>
<dbReference type="InterPro" id="IPR008962">
    <property type="entry name" value="PapD-like_sf"/>
</dbReference>
<comment type="subcellular location">
    <subcellularLocation>
        <location evidence="1">Cell membrane</location>
        <topology evidence="1">Single-pass membrane protein</topology>
    </subcellularLocation>
</comment>
<dbReference type="Gene3D" id="1.20.5.4130">
    <property type="match status" value="1"/>
</dbReference>
<keyword evidence="10" id="KW-0067">ATP-binding</keyword>
<dbReference type="InterPro" id="IPR027417">
    <property type="entry name" value="P-loop_NTPase"/>
</dbReference>
<dbReference type="Gene3D" id="1.10.510.10">
    <property type="entry name" value="Transferase(Phosphotransferase) domain 1"/>
    <property type="match status" value="1"/>
</dbReference>
<evidence type="ECO:0000256" key="6">
    <source>
        <dbReference type="ARBA" id="ARBA00022737"/>
    </source>
</evidence>
<evidence type="ECO:0000256" key="13">
    <source>
        <dbReference type="SAM" id="MobiDB-lite"/>
    </source>
</evidence>
<dbReference type="Pfam" id="PF00635">
    <property type="entry name" value="Motile_Sperm"/>
    <property type="match status" value="1"/>
</dbReference>
<keyword evidence="11" id="KW-1133">Transmembrane helix</keyword>
<evidence type="ECO:0000256" key="4">
    <source>
        <dbReference type="ARBA" id="ARBA00022679"/>
    </source>
</evidence>
<evidence type="ECO:0000256" key="2">
    <source>
        <dbReference type="ARBA" id="ARBA00008894"/>
    </source>
</evidence>
<dbReference type="Gene3D" id="2.60.40.10">
    <property type="entry name" value="Immunoglobulins"/>
    <property type="match status" value="1"/>
</dbReference>
<evidence type="ECO:0000256" key="12">
    <source>
        <dbReference type="ARBA" id="ARBA00023136"/>
    </source>
</evidence>
<keyword evidence="12" id="KW-0472">Membrane</keyword>
<dbReference type="PRINTS" id="PR00364">
    <property type="entry name" value="DISEASERSIST"/>
</dbReference>
<sequence length="1572" mass="177931">MYPTADEAVRVYNVAAWRVGRLRTELNFPETETRADAEVLVPDNFRMEEMTKEKKKKKKKPTIVIARLSIRSISRPSAGSTGNATPSRRRRGLGLNLGSRASSLQPIWSQLSQLRMGDETLLERILNGDEEPKDLPLGLLQSITNDFSEERKIGQGGFGAVYKGVLRNGIIVAVKRIYVTAHTIDDKLFRREFNSLRKINHQNVVRFLGFCSNTYQTPIQEAGSEEINLANVRERLLCFEYISNGSLDKHITDELRGLEWETRYEIIIGICKGLRYLHEETSIVHMDLKPENILLDGTYLIPKFTDFGLSRPNKNTHTMGLRFGTRGYIAPEYENSGKASVKSDIYSLGAIIFELVTGCMGIPDENNVLRRWRHRWTKPPTLLQYQQVTRCLNIAVRCREQNPEARPSILKIISFLSESGSTDMHTSQIRPCYIEDDMLGIKPLELLVPFELKKISCFTIELINDTHSCIAFNIKPSNPPWYRAQPDKGIVRQQCKYGVKITVPPQDMHHADKFIVKSMKVSEGLTDEDIIEHTFEEAGKIADEVNLMVVYEPHENSKSREETNKPVEEVPKVERRKIDVSASGKSKLGNGGNAEAASMAIKSRVQGQCIKQREQRRFYPRQSSSHHSLGYMLIPLLDRVAVKAGDAQVAKLLRACGLGKARQKLECHLADIQCILLDADTKSRTNAAVHSWMEDLKTVAYQTDDILDDFRYEALRRHAAKIGHVSTAHKVLSYTTSNNPVILRHSMSKKMKDTVDMIDELVEKMNSFHFRQHTEAPRIDHLQTHSQVDKSQIVGRQDEKEQLVKILLGHCYNKNNSNHVMVLPIIGMGGIGKTTLAQLVHNDQRVKHHFELVLWACISEKFVIEEIVRSVIEVATMKKCDLTQMEALQKELCGVLGKKRYLLVLDDVWNEDGHKWDAMRSLLNSHAGSGSAIIVTSRSDQVASIMGTLPPHHISLLNEDQSWELFHRNAFGREAEKQDELITVAKKIVHKCKGLPLAIKTIAALLRSKHHSQWFSVLDSDVWKDDILTSAIVPALQLSYDHLSSEAKICFSFCALFPKDSPMDKDTLIQLWIANDFIASETRGQEIFDILVWRCFLQDVENQHYTKIGDYEHIHRSIICRMHDLMHDLAESVSGNDCFILQESSSCQEILHGPTNIGSLQHEVQYLSLDHVSNNTLAAMKEMLAPRARTILCVQRELQWTQASLDKGKSLIMALSKFMSLRALRTLSFETQMANLKHLRYLDLSYSGIATLPGSTTMLYNLQTLKLIGCEDLKKLPEGMRYMSSLRHIFLAGCPNLDCMPQGVGQLNSLQTLTNYIIDSDAGRGIDQLKDLNLGGSLSLTQLRKVHSAENAKQGNISAKHNLKRISLSWYGLCSRAGYEVDTNAEGILEALCPHNGLEVLQLSNYSGAKLSSWMHKSTLLEHLRELHLRSCRKCKDLPPLWQLPSLWYLNLDNLDSVTSMCVGNDDTDNGESCIPPSPIFPKLRVMIVYKMPKLERWHQVARQVSAVSFPRLKVLHISGCPSLETLPEGLLQQVSALTELDMRYCDKLKGAFSRGGAYWKLVEAIPMRTVF</sequence>
<dbReference type="InterPro" id="IPR058922">
    <property type="entry name" value="WHD_DRP"/>
</dbReference>
<keyword evidence="5" id="KW-0812">Transmembrane</keyword>
<dbReference type="SUPFAM" id="SSF52058">
    <property type="entry name" value="L domain-like"/>
    <property type="match status" value="1"/>
</dbReference>
<feature type="region of interest" description="Disordered" evidence="13">
    <location>
        <begin position="75"/>
        <end position="94"/>
    </location>
</feature>
<dbReference type="PROSITE" id="PS00108">
    <property type="entry name" value="PROTEIN_KINASE_ST"/>
    <property type="match status" value="1"/>
</dbReference>
<dbReference type="InterPro" id="IPR000719">
    <property type="entry name" value="Prot_kinase_dom"/>
</dbReference>
<dbReference type="GO" id="GO:0006952">
    <property type="term" value="P:defense response"/>
    <property type="evidence" value="ECO:0007669"/>
    <property type="project" value="UniProtKB-KW"/>
</dbReference>
<dbReference type="Pfam" id="PF23559">
    <property type="entry name" value="WHD_DRP"/>
    <property type="match status" value="1"/>
</dbReference>
<keyword evidence="6" id="KW-0677">Repeat</keyword>
<dbReference type="PROSITE" id="PS50011">
    <property type="entry name" value="PROTEIN_KINASE_DOM"/>
    <property type="match status" value="1"/>
</dbReference>
<dbReference type="GO" id="GO:0005524">
    <property type="term" value="F:ATP binding"/>
    <property type="evidence" value="ECO:0007669"/>
    <property type="project" value="UniProtKB-UniRule"/>
</dbReference>
<keyword evidence="8" id="KW-0418">Kinase</keyword>
<keyword evidence="9" id="KW-0611">Plant defense</keyword>
<dbReference type="InterPro" id="IPR011009">
    <property type="entry name" value="Kinase-like_dom_sf"/>
</dbReference>
<evidence type="ECO:0000256" key="7">
    <source>
        <dbReference type="ARBA" id="ARBA00022741"/>
    </source>
</evidence>
<dbReference type="Gene3D" id="3.40.50.300">
    <property type="entry name" value="P-loop containing nucleotide triphosphate hydrolases"/>
    <property type="match status" value="1"/>
</dbReference>
<dbReference type="InterPro" id="IPR032675">
    <property type="entry name" value="LRR_dom_sf"/>
</dbReference>
<dbReference type="Gene3D" id="1.10.10.10">
    <property type="entry name" value="Winged helix-like DNA-binding domain superfamily/Winged helix DNA-binding domain"/>
    <property type="match status" value="1"/>
</dbReference>
<evidence type="ECO:0000256" key="5">
    <source>
        <dbReference type="ARBA" id="ARBA00022692"/>
    </source>
</evidence>
<dbReference type="GO" id="GO:0005886">
    <property type="term" value="C:plasma membrane"/>
    <property type="evidence" value="ECO:0007669"/>
    <property type="project" value="UniProtKB-SubCell"/>
</dbReference>
<dbReference type="InterPro" id="IPR042197">
    <property type="entry name" value="Apaf_helical"/>
</dbReference>
<dbReference type="PANTHER" id="PTHR45707:SF50">
    <property type="entry name" value="VESICLE-ASSOCIATED PROTEIN 1-1"/>
    <property type="match status" value="1"/>
</dbReference>
<dbReference type="SUPFAM" id="SSF52540">
    <property type="entry name" value="P-loop containing nucleoside triphosphate hydrolases"/>
    <property type="match status" value="1"/>
</dbReference>
<dbReference type="FunFam" id="3.40.50.300:FF:001091">
    <property type="entry name" value="Probable disease resistance protein At1g61300"/>
    <property type="match status" value="1"/>
</dbReference>
<dbReference type="PROSITE" id="PS00107">
    <property type="entry name" value="PROTEIN_KINASE_ATP"/>
    <property type="match status" value="1"/>
</dbReference>
<feature type="compositionally biased region" description="Polar residues" evidence="13">
    <location>
        <begin position="75"/>
        <end position="86"/>
    </location>
</feature>
<organism evidence="14">
    <name type="scientific">Aegilops tauschii</name>
    <name type="common">Tausch's goatgrass</name>
    <name type="synonym">Aegilops squarrosa</name>
    <dbReference type="NCBI Taxonomy" id="37682"/>
    <lineage>
        <taxon>Eukaryota</taxon>
        <taxon>Viridiplantae</taxon>
        <taxon>Streptophyta</taxon>
        <taxon>Embryophyta</taxon>
        <taxon>Tracheophyta</taxon>
        <taxon>Spermatophyta</taxon>
        <taxon>Magnoliopsida</taxon>
        <taxon>Liliopsida</taxon>
        <taxon>Poales</taxon>
        <taxon>Poaceae</taxon>
        <taxon>BOP clade</taxon>
        <taxon>Pooideae</taxon>
        <taxon>Triticodae</taxon>
        <taxon>Triticeae</taxon>
        <taxon>Triticinae</taxon>
        <taxon>Aegilops</taxon>
    </lineage>
</organism>
<proteinExistence type="inferred from homology"/>
<dbReference type="Gene3D" id="1.10.8.430">
    <property type="entry name" value="Helical domain of apoptotic protease-activating factors"/>
    <property type="match status" value="1"/>
</dbReference>
<dbReference type="InterPro" id="IPR000535">
    <property type="entry name" value="MSP_dom"/>
</dbReference>
<dbReference type="InterPro" id="IPR008271">
    <property type="entry name" value="Ser/Thr_kinase_AS"/>
</dbReference>
<dbReference type="ExpressionAtlas" id="M8BWU5">
    <property type="expression patterns" value="baseline"/>
</dbReference>
<keyword evidence="3" id="KW-0433">Leucine-rich repeat</keyword>
<dbReference type="PROSITE" id="PS50202">
    <property type="entry name" value="MSP"/>
    <property type="match status" value="1"/>
</dbReference>
<dbReference type="InterPro" id="IPR017441">
    <property type="entry name" value="Protein_kinase_ATP_BS"/>
</dbReference>
<evidence type="ECO:0000256" key="11">
    <source>
        <dbReference type="ARBA" id="ARBA00022989"/>
    </source>
</evidence>
<dbReference type="GO" id="GO:0043531">
    <property type="term" value="F:ADP binding"/>
    <property type="evidence" value="ECO:0007669"/>
    <property type="project" value="InterPro"/>
</dbReference>
<dbReference type="SUPFAM" id="SSF49354">
    <property type="entry name" value="PapD-like"/>
    <property type="match status" value="1"/>
</dbReference>
<dbReference type="Pfam" id="PF00069">
    <property type="entry name" value="Pkinase"/>
    <property type="match status" value="1"/>
</dbReference>
<dbReference type="Pfam" id="PF25019">
    <property type="entry name" value="LRR_R13L1-DRL21"/>
    <property type="match status" value="1"/>
</dbReference>
<dbReference type="InterPro" id="IPR013783">
    <property type="entry name" value="Ig-like_fold"/>
</dbReference>
<dbReference type="Pfam" id="PF18052">
    <property type="entry name" value="Rx_N"/>
    <property type="match status" value="1"/>
</dbReference>
<dbReference type="SUPFAM" id="SSF56112">
    <property type="entry name" value="Protein kinase-like (PK-like)"/>
    <property type="match status" value="1"/>
</dbReference>